<evidence type="ECO:0000313" key="9">
    <source>
        <dbReference type="Proteomes" id="UP000177659"/>
    </source>
</evidence>
<sequence length="272" mass="30932">MFRRHIRPRSSRLVERRRRLLLFRFGGALALVGILVGLLWWGATRPALQIQDIAVSGNEVVTADEIKSIAGRVLSGTYFFLFPKSNTLWYPQGDIEATILSSFERLKEVSVSRENLTGISITVAERSPASLWCRELGNVTCYFLNDEGLIFAKAPDFTGNVFFRFYGGIEASDPIGKTYLQEHEEFSRAIGFIEALRGVGLLPIELRVVNGEDMELIMEDGTRVLISRNRDFSETFENLKIVLDSETFKKRAGLDIDYLDLRFGNKIYFKLQ</sequence>
<evidence type="ECO:0000256" key="5">
    <source>
        <dbReference type="ARBA" id="ARBA00023306"/>
    </source>
</evidence>
<name>A0A1F6D077_9BACT</name>
<evidence type="ECO:0000256" key="4">
    <source>
        <dbReference type="ARBA" id="ARBA00022989"/>
    </source>
</evidence>
<evidence type="ECO:0000256" key="1">
    <source>
        <dbReference type="ARBA" id="ARBA00022475"/>
    </source>
</evidence>
<feature type="domain" description="POTRA" evidence="7">
    <location>
        <begin position="49"/>
        <end position="126"/>
    </location>
</feature>
<dbReference type="InterPro" id="IPR013685">
    <property type="entry name" value="POTRA_FtsQ_type"/>
</dbReference>
<proteinExistence type="predicted"/>
<keyword evidence="6" id="KW-0472">Membrane</keyword>
<keyword evidence="5" id="KW-0131">Cell cycle</keyword>
<evidence type="ECO:0000256" key="6">
    <source>
        <dbReference type="SAM" id="Phobius"/>
    </source>
</evidence>
<organism evidence="8 9">
    <name type="scientific">Candidatus Kaiserbacteria bacterium RIFCSPHIGHO2_02_FULL_49_11</name>
    <dbReference type="NCBI Taxonomy" id="1798489"/>
    <lineage>
        <taxon>Bacteria</taxon>
        <taxon>Candidatus Kaiseribacteriota</taxon>
    </lineage>
</organism>
<evidence type="ECO:0000313" key="8">
    <source>
        <dbReference type="EMBL" id="OGG54833.1"/>
    </source>
</evidence>
<evidence type="ECO:0000259" key="7">
    <source>
        <dbReference type="Pfam" id="PF08478"/>
    </source>
</evidence>
<feature type="transmembrane region" description="Helical" evidence="6">
    <location>
        <begin position="21"/>
        <end position="43"/>
    </location>
</feature>
<protein>
    <recommendedName>
        <fullName evidence="7">POTRA domain-containing protein</fullName>
    </recommendedName>
</protein>
<comment type="caution">
    <text evidence="8">The sequence shown here is derived from an EMBL/GenBank/DDBJ whole genome shotgun (WGS) entry which is preliminary data.</text>
</comment>
<dbReference type="Proteomes" id="UP000177659">
    <property type="component" value="Unassembled WGS sequence"/>
</dbReference>
<evidence type="ECO:0000256" key="3">
    <source>
        <dbReference type="ARBA" id="ARBA00022692"/>
    </source>
</evidence>
<evidence type="ECO:0000256" key="2">
    <source>
        <dbReference type="ARBA" id="ARBA00022618"/>
    </source>
</evidence>
<accession>A0A1F6D077</accession>
<keyword evidence="1" id="KW-1003">Cell membrane</keyword>
<keyword evidence="4 6" id="KW-1133">Transmembrane helix</keyword>
<dbReference type="Pfam" id="PF08478">
    <property type="entry name" value="POTRA_1"/>
    <property type="match status" value="1"/>
</dbReference>
<dbReference type="EMBL" id="MFLC01000030">
    <property type="protein sequence ID" value="OGG54833.1"/>
    <property type="molecule type" value="Genomic_DNA"/>
</dbReference>
<keyword evidence="2" id="KW-0132">Cell division</keyword>
<keyword evidence="3 6" id="KW-0812">Transmembrane</keyword>
<reference evidence="8 9" key="1">
    <citation type="journal article" date="2016" name="Nat. Commun.">
        <title>Thousands of microbial genomes shed light on interconnected biogeochemical processes in an aquifer system.</title>
        <authorList>
            <person name="Anantharaman K."/>
            <person name="Brown C.T."/>
            <person name="Hug L.A."/>
            <person name="Sharon I."/>
            <person name="Castelle C.J."/>
            <person name="Probst A.J."/>
            <person name="Thomas B.C."/>
            <person name="Singh A."/>
            <person name="Wilkins M.J."/>
            <person name="Karaoz U."/>
            <person name="Brodie E.L."/>
            <person name="Williams K.H."/>
            <person name="Hubbard S.S."/>
            <person name="Banfield J.F."/>
        </authorList>
    </citation>
    <scope>NUCLEOTIDE SEQUENCE [LARGE SCALE GENOMIC DNA]</scope>
</reference>
<dbReference type="AlphaFoldDB" id="A0A1F6D077"/>
<gene>
    <name evidence="8" type="ORF">A3D62_02235</name>
</gene>